<dbReference type="RefSeq" id="WP_152569226.1">
    <property type="nucleotide sequence ID" value="NZ_KN196470.1"/>
</dbReference>
<accession>A0A841KGR3</accession>
<name>A0A841KGR3_9GAMM</name>
<evidence type="ECO:0000313" key="2">
    <source>
        <dbReference type="EMBL" id="MBB6184362.1"/>
    </source>
</evidence>
<feature type="signal peptide" evidence="1">
    <location>
        <begin position="1"/>
        <end position="24"/>
    </location>
</feature>
<evidence type="ECO:0008006" key="4">
    <source>
        <dbReference type="Google" id="ProtNLM"/>
    </source>
</evidence>
<sequence length="251" mass="26992">MKWHTCLAVIVMGAAMLQVTAATAAPAADDFDALVVQIKKTSATPPQSAYSTELQKSVNAGSIHRLEQACASKHAGDAVETFTLLGVMRLDGALKSPDALPDNAFTKCMADSIGTVSFPLPPGNGNGWPVAIQFDGKSGRVLYMAGDKAHGMYLPRQRTASGRSWAYTPVPILPANLRKACEMSVWVTVGVHGRVQEVDKDNSTCVPKVDKAIMEAAHQWLYVDAKGSAATEPRDLRISFGIRNNRVWVKL</sequence>
<dbReference type="OrthoDB" id="9822741at2"/>
<dbReference type="AlphaFoldDB" id="A0A841KGR3"/>
<evidence type="ECO:0000313" key="3">
    <source>
        <dbReference type="Proteomes" id="UP000560000"/>
    </source>
</evidence>
<organism evidence="2 3">
    <name type="scientific">Oleiagrimonas soli</name>
    <dbReference type="NCBI Taxonomy" id="1543381"/>
    <lineage>
        <taxon>Bacteria</taxon>
        <taxon>Pseudomonadati</taxon>
        <taxon>Pseudomonadota</taxon>
        <taxon>Gammaproteobacteria</taxon>
        <taxon>Lysobacterales</taxon>
        <taxon>Rhodanobacteraceae</taxon>
        <taxon>Oleiagrimonas</taxon>
    </lineage>
</organism>
<gene>
    <name evidence="2" type="ORF">HNQ86_001707</name>
</gene>
<feature type="chain" id="PRO_5032716471" description="TonB C-terminal domain-containing protein" evidence="1">
    <location>
        <begin position="25"/>
        <end position="251"/>
    </location>
</feature>
<evidence type="ECO:0000256" key="1">
    <source>
        <dbReference type="SAM" id="SignalP"/>
    </source>
</evidence>
<dbReference type="Proteomes" id="UP000560000">
    <property type="component" value="Unassembled WGS sequence"/>
</dbReference>
<protein>
    <recommendedName>
        <fullName evidence="4">TonB C-terminal domain-containing protein</fullName>
    </recommendedName>
</protein>
<proteinExistence type="predicted"/>
<comment type="caution">
    <text evidence="2">The sequence shown here is derived from an EMBL/GenBank/DDBJ whole genome shotgun (WGS) entry which is preliminary data.</text>
</comment>
<reference evidence="2 3" key="1">
    <citation type="submission" date="2020-08" db="EMBL/GenBank/DDBJ databases">
        <title>Genomic Encyclopedia of Type Strains, Phase IV (KMG-IV): sequencing the most valuable type-strain genomes for metagenomic binning, comparative biology and taxonomic classification.</title>
        <authorList>
            <person name="Goeker M."/>
        </authorList>
    </citation>
    <scope>NUCLEOTIDE SEQUENCE [LARGE SCALE GENOMIC DNA]</scope>
    <source>
        <strain evidence="2 3">DSM 107085</strain>
    </source>
</reference>
<keyword evidence="1" id="KW-0732">Signal</keyword>
<dbReference type="EMBL" id="JACHET010000001">
    <property type="protein sequence ID" value="MBB6184362.1"/>
    <property type="molecule type" value="Genomic_DNA"/>
</dbReference>